<evidence type="ECO:0000313" key="3">
    <source>
        <dbReference type="EnsemblMetazoa" id="PPA42222.1"/>
    </source>
</evidence>
<dbReference type="Proteomes" id="UP000005239">
    <property type="component" value="Unassembled WGS sequence"/>
</dbReference>
<feature type="region of interest" description="Disordered" evidence="1">
    <location>
        <begin position="17"/>
        <end position="141"/>
    </location>
</feature>
<feature type="compositionally biased region" description="Low complexity" evidence="1">
    <location>
        <begin position="120"/>
        <end position="141"/>
    </location>
</feature>
<feature type="transmembrane region" description="Helical" evidence="2">
    <location>
        <begin position="171"/>
        <end position="188"/>
    </location>
</feature>
<keyword evidence="2" id="KW-0472">Membrane</keyword>
<protein>
    <submittedName>
        <fullName evidence="3">Uncharacterized protein</fullName>
    </submittedName>
</protein>
<reference evidence="3" key="2">
    <citation type="submission" date="2022-06" db="UniProtKB">
        <authorList>
            <consortium name="EnsemblMetazoa"/>
        </authorList>
    </citation>
    <scope>IDENTIFICATION</scope>
    <source>
        <strain evidence="3">PS312</strain>
    </source>
</reference>
<keyword evidence="2" id="KW-0812">Transmembrane</keyword>
<reference evidence="4" key="1">
    <citation type="journal article" date="2008" name="Nat. Genet.">
        <title>The Pristionchus pacificus genome provides a unique perspective on nematode lifestyle and parasitism.</title>
        <authorList>
            <person name="Dieterich C."/>
            <person name="Clifton S.W."/>
            <person name="Schuster L.N."/>
            <person name="Chinwalla A."/>
            <person name="Delehaunty K."/>
            <person name="Dinkelacker I."/>
            <person name="Fulton L."/>
            <person name="Fulton R."/>
            <person name="Godfrey J."/>
            <person name="Minx P."/>
            <person name="Mitreva M."/>
            <person name="Roeseler W."/>
            <person name="Tian H."/>
            <person name="Witte H."/>
            <person name="Yang S.P."/>
            <person name="Wilson R.K."/>
            <person name="Sommer R.J."/>
        </authorList>
    </citation>
    <scope>NUCLEOTIDE SEQUENCE [LARGE SCALE GENOMIC DNA]</scope>
    <source>
        <strain evidence="4">PS312</strain>
    </source>
</reference>
<keyword evidence="2" id="KW-1133">Transmembrane helix</keyword>
<name>A0A2A6BZZ1_PRIPA</name>
<accession>A0A8R1YWL9</accession>
<gene>
    <name evidence="3" type="primary">WBGene00280591</name>
</gene>
<keyword evidence="4" id="KW-1185">Reference proteome</keyword>
<feature type="compositionally biased region" description="Basic and acidic residues" evidence="1">
    <location>
        <begin position="89"/>
        <end position="119"/>
    </location>
</feature>
<feature type="compositionally biased region" description="Acidic residues" evidence="1">
    <location>
        <begin position="35"/>
        <end position="46"/>
    </location>
</feature>
<dbReference type="AlphaFoldDB" id="A0A2A6BZZ1"/>
<dbReference type="EnsemblMetazoa" id="PPA42222.1">
    <property type="protein sequence ID" value="PPA42222.1"/>
    <property type="gene ID" value="WBGene00280591"/>
</dbReference>
<evidence type="ECO:0000256" key="2">
    <source>
        <dbReference type="SAM" id="Phobius"/>
    </source>
</evidence>
<sequence>MSFTVVHPEYRNPFFFPLKTPASPTLRTIPVQKSEEEEEEEEEEEIVEKQRPLVIRKTTSSEEKREEEKEEQPQKVESVRSDSVGGFEEVSRDDVVEATKEDAEEMVKEEPKKEEEVKTEPSSTTNGHSATVAPKAAAPTVPKVTLTKADSSSSSSIVDFIHAHPVLVKQLLAVGVIGGVVGVGFVLVRKYR</sequence>
<evidence type="ECO:0000313" key="4">
    <source>
        <dbReference type="Proteomes" id="UP000005239"/>
    </source>
</evidence>
<proteinExistence type="predicted"/>
<accession>A0A2A6BZZ1</accession>
<evidence type="ECO:0000256" key="1">
    <source>
        <dbReference type="SAM" id="MobiDB-lite"/>
    </source>
</evidence>
<feature type="compositionally biased region" description="Basic and acidic residues" evidence="1">
    <location>
        <begin position="59"/>
        <end position="80"/>
    </location>
</feature>
<organism evidence="3 4">
    <name type="scientific">Pristionchus pacificus</name>
    <name type="common">Parasitic nematode worm</name>
    <dbReference type="NCBI Taxonomy" id="54126"/>
    <lineage>
        <taxon>Eukaryota</taxon>
        <taxon>Metazoa</taxon>
        <taxon>Ecdysozoa</taxon>
        <taxon>Nematoda</taxon>
        <taxon>Chromadorea</taxon>
        <taxon>Rhabditida</taxon>
        <taxon>Rhabditina</taxon>
        <taxon>Diplogasteromorpha</taxon>
        <taxon>Diplogasteroidea</taxon>
        <taxon>Neodiplogasteridae</taxon>
        <taxon>Pristionchus</taxon>
    </lineage>
</organism>